<dbReference type="Pfam" id="PF07510">
    <property type="entry name" value="GmrSD_C"/>
    <property type="match status" value="1"/>
</dbReference>
<keyword evidence="2" id="KW-0255">Endonuclease</keyword>
<feature type="domain" description="GmrSD restriction endonucleases C-terminal" evidence="1">
    <location>
        <begin position="12"/>
        <end position="136"/>
    </location>
</feature>
<protein>
    <submittedName>
        <fullName evidence="2">HNH endonuclease family protein</fullName>
    </submittedName>
</protein>
<keyword evidence="3" id="KW-1185">Reference proteome</keyword>
<sequence>MTQLQNKSVNISLVTLNEYLFAQENSVEPVFLTFDKAPDVEHVVPASGNNLLDIRVQSGFESEEQAEEYKDLLGNKILLESGINRSLGNPALHEKRIGRAGEKDGYQNSQYPIAKYLGSLDKDVWTKKDIEEATDESAKRIVDFIFSEVN</sequence>
<gene>
    <name evidence="2" type="ORF">OIT47_003965</name>
</gene>
<name>A0ABT6D1U0_9LACO</name>
<keyword evidence="2" id="KW-0540">Nuclease</keyword>
<dbReference type="EMBL" id="JAOZFC020000001">
    <property type="protein sequence ID" value="MDF9299444.1"/>
    <property type="molecule type" value="Genomic_DNA"/>
</dbReference>
<dbReference type="GO" id="GO:0004519">
    <property type="term" value="F:endonuclease activity"/>
    <property type="evidence" value="ECO:0007669"/>
    <property type="project" value="UniProtKB-KW"/>
</dbReference>
<evidence type="ECO:0000313" key="2">
    <source>
        <dbReference type="EMBL" id="MDF9299444.1"/>
    </source>
</evidence>
<evidence type="ECO:0000259" key="1">
    <source>
        <dbReference type="Pfam" id="PF07510"/>
    </source>
</evidence>
<reference evidence="2" key="1">
    <citation type="submission" date="2023-03" db="EMBL/GenBank/DDBJ databases">
        <title>Comparative genomics of Weissella fermenti BK2, and weissella type species.</title>
        <authorList>
            <person name="Lee J.K."/>
            <person name="Baek J.H."/>
            <person name="Kim J.M."/>
            <person name="Choi D.G."/>
            <person name="Jeon C.O."/>
        </authorList>
    </citation>
    <scope>NUCLEOTIDE SEQUENCE</scope>
    <source>
        <strain evidence="2">BK2</strain>
    </source>
</reference>
<proteinExistence type="predicted"/>
<organism evidence="2 3">
    <name type="scientific">Weissella fermenti</name>
    <dbReference type="NCBI Taxonomy" id="2987699"/>
    <lineage>
        <taxon>Bacteria</taxon>
        <taxon>Bacillati</taxon>
        <taxon>Bacillota</taxon>
        <taxon>Bacilli</taxon>
        <taxon>Lactobacillales</taxon>
        <taxon>Lactobacillaceae</taxon>
        <taxon>Weissella</taxon>
    </lineage>
</organism>
<evidence type="ECO:0000313" key="3">
    <source>
        <dbReference type="Proteomes" id="UP001146336"/>
    </source>
</evidence>
<keyword evidence="2" id="KW-0378">Hydrolase</keyword>
<dbReference type="Proteomes" id="UP001146336">
    <property type="component" value="Unassembled WGS sequence"/>
</dbReference>
<dbReference type="RefSeq" id="WP_242458255.1">
    <property type="nucleotide sequence ID" value="NZ_JAOZFC020000001.1"/>
</dbReference>
<comment type="caution">
    <text evidence="2">The sequence shown here is derived from an EMBL/GenBank/DDBJ whole genome shotgun (WGS) entry which is preliminary data.</text>
</comment>
<accession>A0ABT6D1U0</accession>
<dbReference type="InterPro" id="IPR011089">
    <property type="entry name" value="GmrSD_C"/>
</dbReference>